<feature type="chain" id="PRO_5042227198" evidence="5">
    <location>
        <begin position="20"/>
        <end position="569"/>
    </location>
</feature>
<dbReference type="GO" id="GO:0031032">
    <property type="term" value="P:actomyosin structure organization"/>
    <property type="evidence" value="ECO:0007669"/>
    <property type="project" value="TreeGrafter"/>
</dbReference>
<proteinExistence type="predicted"/>
<feature type="compositionally biased region" description="Basic and acidic residues" evidence="4">
    <location>
        <begin position="298"/>
        <end position="307"/>
    </location>
</feature>
<feature type="compositionally biased region" description="Pro residues" evidence="4">
    <location>
        <begin position="155"/>
        <end position="167"/>
    </location>
</feature>
<feature type="compositionally biased region" description="Basic and acidic residues" evidence="4">
    <location>
        <begin position="138"/>
        <end position="148"/>
    </location>
</feature>
<organism evidence="6 7">
    <name type="scientific">Cylindrotheca closterium</name>
    <dbReference type="NCBI Taxonomy" id="2856"/>
    <lineage>
        <taxon>Eukaryota</taxon>
        <taxon>Sar</taxon>
        <taxon>Stramenopiles</taxon>
        <taxon>Ochrophyta</taxon>
        <taxon>Bacillariophyta</taxon>
        <taxon>Bacillariophyceae</taxon>
        <taxon>Bacillariophycidae</taxon>
        <taxon>Bacillariales</taxon>
        <taxon>Bacillariaceae</taxon>
        <taxon>Cylindrotheca</taxon>
    </lineage>
</organism>
<dbReference type="GO" id="GO:0004674">
    <property type="term" value="F:protein serine/threonine kinase activity"/>
    <property type="evidence" value="ECO:0007669"/>
    <property type="project" value="UniProtKB-EC"/>
</dbReference>
<feature type="compositionally biased region" description="Low complexity" evidence="4">
    <location>
        <begin position="496"/>
        <end position="507"/>
    </location>
</feature>
<keyword evidence="7" id="KW-1185">Reference proteome</keyword>
<evidence type="ECO:0000256" key="3">
    <source>
        <dbReference type="ARBA" id="ARBA00048679"/>
    </source>
</evidence>
<dbReference type="PANTHER" id="PTHR22988:SF71">
    <property type="entry name" value="CITRON RHO-INTERACTING KINASE"/>
    <property type="match status" value="1"/>
</dbReference>
<dbReference type="GO" id="GO:0005737">
    <property type="term" value="C:cytoplasm"/>
    <property type="evidence" value="ECO:0007669"/>
    <property type="project" value="TreeGrafter"/>
</dbReference>
<feature type="compositionally biased region" description="Low complexity" evidence="4">
    <location>
        <begin position="523"/>
        <end position="537"/>
    </location>
</feature>
<feature type="region of interest" description="Disordered" evidence="4">
    <location>
        <begin position="226"/>
        <end position="272"/>
    </location>
</feature>
<dbReference type="EMBL" id="CAKOGP040000446">
    <property type="protein sequence ID" value="CAJ1935237.1"/>
    <property type="molecule type" value="Genomic_DNA"/>
</dbReference>
<reference evidence="6" key="1">
    <citation type="submission" date="2023-08" db="EMBL/GenBank/DDBJ databases">
        <authorList>
            <person name="Audoor S."/>
            <person name="Bilcke G."/>
        </authorList>
    </citation>
    <scope>NUCLEOTIDE SEQUENCE</scope>
</reference>
<name>A0AAD2FFT5_9STRA</name>
<feature type="compositionally biased region" description="Pro residues" evidence="4">
    <location>
        <begin position="508"/>
        <end position="518"/>
    </location>
</feature>
<feature type="compositionally biased region" description="Basic and acidic residues" evidence="4">
    <location>
        <begin position="168"/>
        <end position="209"/>
    </location>
</feature>
<feature type="compositionally biased region" description="Low complexity" evidence="4">
    <location>
        <begin position="354"/>
        <end position="378"/>
    </location>
</feature>
<dbReference type="AlphaFoldDB" id="A0AAD2FFT5"/>
<feature type="compositionally biased region" description="Pro residues" evidence="4">
    <location>
        <begin position="379"/>
        <end position="393"/>
    </location>
</feature>
<feature type="compositionally biased region" description="Basic and acidic residues" evidence="4">
    <location>
        <begin position="323"/>
        <end position="333"/>
    </location>
</feature>
<evidence type="ECO:0000256" key="1">
    <source>
        <dbReference type="ARBA" id="ARBA00022553"/>
    </source>
</evidence>
<evidence type="ECO:0000313" key="6">
    <source>
        <dbReference type="EMBL" id="CAJ1935237.1"/>
    </source>
</evidence>
<dbReference type="Proteomes" id="UP001295423">
    <property type="component" value="Unassembled WGS sequence"/>
</dbReference>
<protein>
    <submittedName>
        <fullName evidence="6">Uncharacterized protein</fullName>
    </submittedName>
</protein>
<keyword evidence="5" id="KW-0732">Signal</keyword>
<gene>
    <name evidence="6" type="ORF">CYCCA115_LOCUS4573</name>
</gene>
<evidence type="ECO:0000256" key="2">
    <source>
        <dbReference type="ARBA" id="ARBA00047899"/>
    </source>
</evidence>
<dbReference type="GO" id="GO:0005856">
    <property type="term" value="C:cytoskeleton"/>
    <property type="evidence" value="ECO:0007669"/>
    <property type="project" value="TreeGrafter"/>
</dbReference>
<evidence type="ECO:0000313" key="7">
    <source>
        <dbReference type="Proteomes" id="UP001295423"/>
    </source>
</evidence>
<feature type="region of interest" description="Disordered" evidence="4">
    <location>
        <begin position="298"/>
        <end position="569"/>
    </location>
</feature>
<comment type="caution">
    <text evidence="6">The sequence shown here is derived from an EMBL/GenBank/DDBJ whole genome shotgun (WGS) entry which is preliminary data.</text>
</comment>
<keyword evidence="1" id="KW-0597">Phosphoprotein</keyword>
<sequence>MKVYSLALVAIISTTGCQAFSPVSLTGQSKAARHVIFRPRQPLFAEEAPQVPIVKVMDPPPPPPVVKIMDPPAPAPAAAVVVPPPAPAMPAPVSTITPPPATTAQAVELEELRTELKEAEKQNEEIKQEMKAMESKVEKMESQVEKITTEATKPAPAPTTPPPPPKPTPEELRAKAEDEARKEKLRKEAEVAAKKVQDEKARLQKAEDEKKALVDKLNSVRKTDAVKKDLKPSLPRTIPFDPNASTNNNNNNNNNVMTMMKPPALPNFDPSSVTKEKATIAGGILGALVLGRFVLSSREEVKDEAATKRQTKSIRSTIAIKDASGKPKKEKASTRIAKAAAKVANKQLEKKGESAPTKSASAPAPAPASTTGSTTSTPAPVPVPVPVPVPAPPTASSTTPSSGSAQKSVSNNGGSYLDSLGGSKSSSSAVKSSYSPFGSKPKAAVTSNNFMYTPPGVNPTTPSTPAKENKHQETPPMAASSYAPFGANDAPPKNASPFDSSSSNGVSSPPPYSPPPPAQNETPAAPSQQQQQQQQQSPLPPPKGNTAGKTSYLPYGKKPQGKPWWNSPK</sequence>
<dbReference type="PROSITE" id="PS51257">
    <property type="entry name" value="PROKAR_LIPOPROTEIN"/>
    <property type="match status" value="1"/>
</dbReference>
<evidence type="ECO:0000256" key="5">
    <source>
        <dbReference type="SAM" id="SignalP"/>
    </source>
</evidence>
<feature type="region of interest" description="Disordered" evidence="4">
    <location>
        <begin position="138"/>
        <end position="209"/>
    </location>
</feature>
<comment type="catalytic activity">
    <reaction evidence="3">
        <text>L-seryl-[protein] + ATP = O-phospho-L-seryl-[protein] + ADP + H(+)</text>
        <dbReference type="Rhea" id="RHEA:17989"/>
        <dbReference type="Rhea" id="RHEA-COMP:9863"/>
        <dbReference type="Rhea" id="RHEA-COMP:11604"/>
        <dbReference type="ChEBI" id="CHEBI:15378"/>
        <dbReference type="ChEBI" id="CHEBI:29999"/>
        <dbReference type="ChEBI" id="CHEBI:30616"/>
        <dbReference type="ChEBI" id="CHEBI:83421"/>
        <dbReference type="ChEBI" id="CHEBI:456216"/>
        <dbReference type="EC" id="2.7.11.1"/>
    </reaction>
</comment>
<accession>A0AAD2FFT5</accession>
<evidence type="ECO:0000256" key="4">
    <source>
        <dbReference type="SAM" id="MobiDB-lite"/>
    </source>
</evidence>
<dbReference type="InterPro" id="IPR050839">
    <property type="entry name" value="Rho-assoc_Ser/Thr_Kinase"/>
</dbReference>
<comment type="catalytic activity">
    <reaction evidence="2">
        <text>L-threonyl-[protein] + ATP = O-phospho-L-threonyl-[protein] + ADP + H(+)</text>
        <dbReference type="Rhea" id="RHEA:46608"/>
        <dbReference type="Rhea" id="RHEA-COMP:11060"/>
        <dbReference type="Rhea" id="RHEA-COMP:11605"/>
        <dbReference type="ChEBI" id="CHEBI:15378"/>
        <dbReference type="ChEBI" id="CHEBI:30013"/>
        <dbReference type="ChEBI" id="CHEBI:30616"/>
        <dbReference type="ChEBI" id="CHEBI:61977"/>
        <dbReference type="ChEBI" id="CHEBI:456216"/>
        <dbReference type="EC" id="2.7.11.1"/>
    </reaction>
</comment>
<feature type="compositionally biased region" description="Low complexity" evidence="4">
    <location>
        <begin position="394"/>
        <end position="435"/>
    </location>
</feature>
<feature type="signal peptide" evidence="5">
    <location>
        <begin position="1"/>
        <end position="19"/>
    </location>
</feature>
<dbReference type="PANTHER" id="PTHR22988">
    <property type="entry name" value="MYOTONIC DYSTROPHY S/T KINASE-RELATED"/>
    <property type="match status" value="1"/>
</dbReference>